<reference evidence="9" key="2">
    <citation type="submission" date="2019-04" db="EMBL/GenBank/DDBJ databases">
        <authorList>
            <person name="Pasella M."/>
        </authorList>
    </citation>
    <scope>NUCLEOTIDE SEQUENCE</scope>
    <source>
        <strain evidence="9">PD2928_6</strain>
    </source>
</reference>
<keyword evidence="9" id="KW-0934">Plastid</keyword>
<reference evidence="9" key="1">
    <citation type="journal article" date="2019" name="Mol. Phylogenet. Evol.">
        <title>Morphological evolution and classification of the red algal order Ceramiales inferred using plastid phylogenomics.</title>
        <authorList>
            <person name="Diaz-Tapia P."/>
            <person name="Pasella M.M."/>
            <person name="Verbruggen H."/>
            <person name="Maggs C.A."/>
        </authorList>
    </citation>
    <scope>NUCLEOTIDE SEQUENCE</scope>
    <source>
        <strain evidence="9">PD2928_6</strain>
    </source>
</reference>
<dbReference type="InterPro" id="IPR003256">
    <property type="entry name" value="Ribosomal_uL24"/>
</dbReference>
<dbReference type="InterPro" id="IPR057264">
    <property type="entry name" value="Ribosomal_uL24_C"/>
</dbReference>
<feature type="domain" description="KOW" evidence="8">
    <location>
        <begin position="6"/>
        <end position="33"/>
    </location>
</feature>
<dbReference type="InterPro" id="IPR041988">
    <property type="entry name" value="Ribosomal_uL24_KOW"/>
</dbReference>
<evidence type="ECO:0000259" key="8">
    <source>
        <dbReference type="SMART" id="SM00739"/>
    </source>
</evidence>
<dbReference type="InterPro" id="IPR008991">
    <property type="entry name" value="Translation_prot_SH3-like_sf"/>
</dbReference>
<dbReference type="HAMAP" id="MF_01326_B">
    <property type="entry name" value="Ribosomal_uL24_B"/>
    <property type="match status" value="1"/>
</dbReference>
<dbReference type="CDD" id="cd06089">
    <property type="entry name" value="KOW_RPL26"/>
    <property type="match status" value="1"/>
</dbReference>
<evidence type="ECO:0000256" key="6">
    <source>
        <dbReference type="ARBA" id="ARBA00035361"/>
    </source>
</evidence>
<keyword evidence="3 7" id="KW-0689">Ribosomal protein</keyword>
<dbReference type="Gene3D" id="2.30.30.30">
    <property type="match status" value="1"/>
</dbReference>
<dbReference type="Pfam" id="PF00467">
    <property type="entry name" value="KOW"/>
    <property type="match status" value="1"/>
</dbReference>
<evidence type="ECO:0000256" key="5">
    <source>
        <dbReference type="ARBA" id="ARBA00035282"/>
    </source>
</evidence>
<geneLocation type="plastid" evidence="9"/>
<evidence type="ECO:0000256" key="1">
    <source>
        <dbReference type="ARBA" id="ARBA00004072"/>
    </source>
</evidence>
<sequence>MTKKINLKTGDTVKIISGKHKGEIGKIKKIITIKNSLIIENINFKTKHLKPKQTEESGKIIQIEAPIHRSNVKIYIN</sequence>
<evidence type="ECO:0000313" key="9">
    <source>
        <dbReference type="EMBL" id="QCI05722.1"/>
    </source>
</evidence>
<dbReference type="GO" id="GO:0005840">
    <property type="term" value="C:ribosome"/>
    <property type="evidence" value="ECO:0007669"/>
    <property type="project" value="UniProtKB-KW"/>
</dbReference>
<protein>
    <recommendedName>
        <fullName evidence="5">Large ribosomal subunit protein uL24c</fullName>
    </recommendedName>
    <alternativeName>
        <fullName evidence="6">50S ribosomal protein L24, chloroplastic</fullName>
    </alternativeName>
</protein>
<evidence type="ECO:0000256" key="7">
    <source>
        <dbReference type="RuleBase" id="RU003477"/>
    </source>
</evidence>
<dbReference type="PANTHER" id="PTHR12903">
    <property type="entry name" value="MITOCHONDRIAL RIBOSOMAL PROTEIN L24"/>
    <property type="match status" value="1"/>
</dbReference>
<organism evidence="9">
    <name type="scientific">Cryptopleura ramosa</name>
    <dbReference type="NCBI Taxonomy" id="131094"/>
    <lineage>
        <taxon>Eukaryota</taxon>
        <taxon>Rhodophyta</taxon>
        <taxon>Florideophyceae</taxon>
        <taxon>Rhodymeniophycidae</taxon>
        <taxon>Ceramiales</taxon>
        <taxon>Delesseriaceae</taxon>
        <taxon>Cryptopleura</taxon>
    </lineage>
</organism>
<proteinExistence type="inferred from homology"/>
<dbReference type="GO" id="GO:1990904">
    <property type="term" value="C:ribonucleoprotein complex"/>
    <property type="evidence" value="ECO:0007669"/>
    <property type="project" value="UniProtKB-KW"/>
</dbReference>
<gene>
    <name evidence="9" type="primary">rpl24</name>
</gene>
<comment type="function">
    <text evidence="1">One of two assembly initiator proteins, it binds directly to the 5'-end of the 23S rRNA, where it nucleates assembly of the 50S subunit.</text>
</comment>
<name>A0A4D6WRA6_9FLOR</name>
<evidence type="ECO:0000256" key="2">
    <source>
        <dbReference type="ARBA" id="ARBA00010618"/>
    </source>
</evidence>
<evidence type="ECO:0000256" key="4">
    <source>
        <dbReference type="ARBA" id="ARBA00023274"/>
    </source>
</evidence>
<dbReference type="EMBL" id="MK814638">
    <property type="protein sequence ID" value="QCI05722.1"/>
    <property type="molecule type" value="Genomic_DNA"/>
</dbReference>
<dbReference type="InterPro" id="IPR005824">
    <property type="entry name" value="KOW"/>
</dbReference>
<dbReference type="AlphaFoldDB" id="A0A4D6WRA6"/>
<keyword evidence="4 7" id="KW-0687">Ribonucleoprotein</keyword>
<dbReference type="InterPro" id="IPR005825">
    <property type="entry name" value="Ribosomal_uL24_CS"/>
</dbReference>
<dbReference type="GO" id="GO:0006412">
    <property type="term" value="P:translation"/>
    <property type="evidence" value="ECO:0007669"/>
    <property type="project" value="InterPro"/>
</dbReference>
<comment type="similarity">
    <text evidence="2 7">Belongs to the universal ribosomal protein uL24 family.</text>
</comment>
<dbReference type="GO" id="GO:0003735">
    <property type="term" value="F:structural constituent of ribosome"/>
    <property type="evidence" value="ECO:0007669"/>
    <property type="project" value="InterPro"/>
</dbReference>
<dbReference type="PROSITE" id="PS01108">
    <property type="entry name" value="RIBOSOMAL_L24"/>
    <property type="match status" value="1"/>
</dbReference>
<dbReference type="GO" id="GO:0003723">
    <property type="term" value="F:RNA binding"/>
    <property type="evidence" value="ECO:0007669"/>
    <property type="project" value="InterPro"/>
</dbReference>
<dbReference type="SMART" id="SM00739">
    <property type="entry name" value="KOW"/>
    <property type="match status" value="1"/>
</dbReference>
<dbReference type="SUPFAM" id="SSF50104">
    <property type="entry name" value="Translation proteins SH3-like domain"/>
    <property type="match status" value="1"/>
</dbReference>
<dbReference type="NCBIfam" id="TIGR01079">
    <property type="entry name" value="rplX_bact"/>
    <property type="match status" value="1"/>
</dbReference>
<dbReference type="InterPro" id="IPR014722">
    <property type="entry name" value="Rib_uL2_dom2"/>
</dbReference>
<accession>A0A4D6WRA6</accession>
<evidence type="ECO:0000256" key="3">
    <source>
        <dbReference type="ARBA" id="ARBA00022980"/>
    </source>
</evidence>
<dbReference type="Pfam" id="PF17136">
    <property type="entry name" value="ribosomal_L24"/>
    <property type="match status" value="1"/>
</dbReference>